<dbReference type="RefSeq" id="WP_128486450.1">
    <property type="nucleotide sequence ID" value="NZ_JBHLXB010000026.1"/>
</dbReference>
<accession>A0A444MG55</accession>
<dbReference type="Proteomes" id="UP000287168">
    <property type="component" value="Unassembled WGS sequence"/>
</dbReference>
<dbReference type="OrthoDB" id="7841298at2"/>
<sequence length="274" mass="30126">MFARLFSPVLLVLLMSGPGLAGPVRELAASLRFTELFEVLSDEGLRFGEGLEADLFPGEGGARWTREVTRIHAPAVMQEMAEADLEARLEDQPEAVAKMRAFFDSPTGQRISDLEVQARRAYLDDQVKAAAERAWGNFGVDLPGRVVLIERLIETNDLIEQNVAGGMNANLAFYQGMRAAGAFDEDVPDPDMMADLWSQEDAIREETASWLLPYLAMAYRPLSDAELTAYVEFSQSPEGQLLNRALFATFDKVFAVVSRDLGTAAAGMLTGRDI</sequence>
<organism evidence="1 2">
    <name type="scientific">Falsigemmobacter intermedius</name>
    <dbReference type="NCBI Taxonomy" id="1553448"/>
    <lineage>
        <taxon>Bacteria</taxon>
        <taxon>Pseudomonadati</taxon>
        <taxon>Pseudomonadota</taxon>
        <taxon>Alphaproteobacteria</taxon>
        <taxon>Rhodobacterales</taxon>
        <taxon>Paracoccaceae</taxon>
        <taxon>Falsigemmobacter</taxon>
    </lineage>
</organism>
<name>A0A444MG55_9RHOB</name>
<keyword evidence="2" id="KW-1185">Reference proteome</keyword>
<proteinExistence type="predicted"/>
<dbReference type="EMBL" id="SBLC01000002">
    <property type="protein sequence ID" value="RWY44650.1"/>
    <property type="molecule type" value="Genomic_DNA"/>
</dbReference>
<reference evidence="1 2" key="1">
    <citation type="journal article" date="2015" name="Int. J. Syst. Evol. Microbiol.">
        <title>Gemmobacter intermedius sp. nov., isolated from a white stork (Ciconia ciconia).</title>
        <authorList>
            <person name="Kampfer P."/>
            <person name="Jerzak L."/>
            <person name="Wilharm G."/>
            <person name="Golke J."/>
            <person name="Busse H.J."/>
            <person name="Glaeser S.P."/>
        </authorList>
    </citation>
    <scope>NUCLEOTIDE SEQUENCE [LARGE SCALE GENOMIC DNA]</scope>
    <source>
        <strain evidence="1 2">119/4</strain>
    </source>
</reference>
<evidence type="ECO:0008006" key="3">
    <source>
        <dbReference type="Google" id="ProtNLM"/>
    </source>
</evidence>
<comment type="caution">
    <text evidence="1">The sequence shown here is derived from an EMBL/GenBank/DDBJ whole genome shotgun (WGS) entry which is preliminary data.</text>
</comment>
<evidence type="ECO:0000313" key="1">
    <source>
        <dbReference type="EMBL" id="RWY44650.1"/>
    </source>
</evidence>
<evidence type="ECO:0000313" key="2">
    <source>
        <dbReference type="Proteomes" id="UP000287168"/>
    </source>
</evidence>
<gene>
    <name evidence="1" type="ORF">EP867_01530</name>
</gene>
<dbReference type="AlphaFoldDB" id="A0A444MG55"/>
<protein>
    <recommendedName>
        <fullName evidence="3">DUF2059 domain-containing protein</fullName>
    </recommendedName>
</protein>